<reference evidence="2 3" key="1">
    <citation type="submission" date="2018-05" db="EMBL/GenBank/DDBJ databases">
        <title>Genome sequencing, assembly and analysis of the novel insecticidal bacterium, Chromobacterium phragmitis.</title>
        <authorList>
            <person name="Sparks M.E."/>
            <person name="Blackburn M.B."/>
            <person name="Gundersen-Rindal D.E."/>
        </authorList>
    </citation>
    <scope>NUCLEOTIDE SEQUENCE [LARGE SCALE GENOMIC DNA]</scope>
    <source>
        <strain evidence="2">IIBBL 274-1</strain>
    </source>
</reference>
<protein>
    <submittedName>
        <fullName evidence="2">DUF4440 domain-containing protein</fullName>
    </submittedName>
</protein>
<dbReference type="InterPro" id="IPR032710">
    <property type="entry name" value="NTF2-like_dom_sf"/>
</dbReference>
<dbReference type="SUPFAM" id="SSF54427">
    <property type="entry name" value="NTF2-like"/>
    <property type="match status" value="1"/>
</dbReference>
<accession>A0A344UE34</accession>
<feature type="domain" description="DUF4440" evidence="1">
    <location>
        <begin position="17"/>
        <end position="122"/>
    </location>
</feature>
<dbReference type="Proteomes" id="UP000252038">
    <property type="component" value="Chromosome"/>
</dbReference>
<evidence type="ECO:0000313" key="2">
    <source>
        <dbReference type="EMBL" id="AXE33532.1"/>
    </source>
</evidence>
<dbReference type="Gene3D" id="3.10.450.50">
    <property type="match status" value="1"/>
</dbReference>
<proteinExistence type="predicted"/>
<gene>
    <name evidence="2" type="ORF">DK843_03880</name>
</gene>
<dbReference type="Pfam" id="PF14534">
    <property type="entry name" value="DUF4440"/>
    <property type="match status" value="1"/>
</dbReference>
<dbReference type="InterPro" id="IPR027843">
    <property type="entry name" value="DUF4440"/>
</dbReference>
<evidence type="ECO:0000313" key="3">
    <source>
        <dbReference type="Proteomes" id="UP000252038"/>
    </source>
</evidence>
<dbReference type="KEGG" id="chrb:DK843_03880"/>
<dbReference type="EMBL" id="CP029554">
    <property type="protein sequence ID" value="AXE33532.1"/>
    <property type="molecule type" value="Genomic_DNA"/>
</dbReference>
<sequence length="136" mass="15338">MDMAETRQSDGLLTVLRGKEAALHRFDVRRDPDLLDALLDDGFHEIGRSGREYGKQSIIASLLQESADEAPEIRSQDYRLTLLADNVALLNYRSAHLHADGRVENHALRASIWKKTNGVWRLAHHQGTPTDRFPVA</sequence>
<evidence type="ECO:0000259" key="1">
    <source>
        <dbReference type="Pfam" id="PF14534"/>
    </source>
</evidence>
<organism evidence="2 3">
    <name type="scientific">Chromobacterium phragmitis</name>
    <dbReference type="NCBI Taxonomy" id="2202141"/>
    <lineage>
        <taxon>Bacteria</taxon>
        <taxon>Pseudomonadati</taxon>
        <taxon>Pseudomonadota</taxon>
        <taxon>Betaproteobacteria</taxon>
        <taxon>Neisseriales</taxon>
        <taxon>Chromobacteriaceae</taxon>
        <taxon>Chromobacterium</taxon>
    </lineage>
</organism>
<dbReference type="AlphaFoldDB" id="A0A344UE34"/>
<name>A0A344UE34_9NEIS</name>